<dbReference type="Proteomes" id="UP000193685">
    <property type="component" value="Unassembled WGS sequence"/>
</dbReference>
<evidence type="ECO:0000256" key="18">
    <source>
        <dbReference type="ARBA" id="ARBA00041230"/>
    </source>
</evidence>
<dbReference type="InterPro" id="IPR013083">
    <property type="entry name" value="Znf_RING/FYVE/PHD"/>
</dbReference>
<keyword evidence="10" id="KW-0479">Metal-binding</keyword>
<evidence type="ECO:0000256" key="5">
    <source>
        <dbReference type="ARBA" id="ARBA00012483"/>
    </source>
</evidence>
<dbReference type="STRING" id="56484.A0A1Y2FC08"/>
<keyword evidence="22" id="KW-1185">Reference proteome</keyword>
<dbReference type="GO" id="GO:0005778">
    <property type="term" value="C:peroxisomal membrane"/>
    <property type="evidence" value="ECO:0007669"/>
    <property type="project" value="UniProtKB-SubCell"/>
</dbReference>
<dbReference type="InterPro" id="IPR025654">
    <property type="entry name" value="PEX2/10"/>
</dbReference>
<keyword evidence="15" id="KW-1133">Transmembrane helix</keyword>
<dbReference type="PANTHER" id="PTHR23350:SF0">
    <property type="entry name" value="PEROXISOME BIOGENESIS FACTOR 10"/>
    <property type="match status" value="1"/>
</dbReference>
<keyword evidence="7" id="KW-0962">Peroxisome biogenesis</keyword>
<dbReference type="GO" id="GO:0008270">
    <property type="term" value="F:zinc ion binding"/>
    <property type="evidence" value="ECO:0007669"/>
    <property type="project" value="UniProtKB-KW"/>
</dbReference>
<evidence type="ECO:0000256" key="12">
    <source>
        <dbReference type="ARBA" id="ARBA00022786"/>
    </source>
</evidence>
<evidence type="ECO:0000259" key="20">
    <source>
        <dbReference type="PROSITE" id="PS50089"/>
    </source>
</evidence>
<dbReference type="CDD" id="cd16527">
    <property type="entry name" value="RING-HC_PEX10"/>
    <property type="match status" value="1"/>
</dbReference>
<keyword evidence="17" id="KW-0576">Peroxisome</keyword>
<comment type="catalytic activity">
    <reaction evidence="1">
        <text>S-ubiquitinyl-[E2 ubiquitin-conjugating enzyme]-L-cysteine + [acceptor protein]-L-lysine = [E2 ubiquitin-conjugating enzyme]-L-cysteine + N(6)-ubiquitinyl-[acceptor protein]-L-lysine.</text>
        <dbReference type="EC" id="2.3.2.27"/>
    </reaction>
</comment>
<evidence type="ECO:0000256" key="14">
    <source>
        <dbReference type="ARBA" id="ARBA00022927"/>
    </source>
</evidence>
<comment type="subcellular location">
    <subcellularLocation>
        <location evidence="2">Peroxisome membrane</location>
        <topology evidence="2">Multi-pass membrane protein</topology>
    </subcellularLocation>
</comment>
<name>A0A1Y2FC08_PROLT</name>
<comment type="similarity">
    <text evidence="4">Belongs to the pex2/pex10/pex12 family.</text>
</comment>
<dbReference type="PROSITE" id="PS00518">
    <property type="entry name" value="ZF_RING_1"/>
    <property type="match status" value="1"/>
</dbReference>
<protein>
    <recommendedName>
        <fullName evidence="5">RING-type E3 ubiquitin transferase</fullName>
        <ecNumber evidence="5">2.3.2.27</ecNumber>
    </recommendedName>
    <alternativeName>
        <fullName evidence="18">Peroxin-10</fullName>
    </alternativeName>
</protein>
<evidence type="ECO:0000313" key="22">
    <source>
        <dbReference type="Proteomes" id="UP000193685"/>
    </source>
</evidence>
<evidence type="ECO:0000256" key="13">
    <source>
        <dbReference type="ARBA" id="ARBA00022833"/>
    </source>
</evidence>
<dbReference type="EMBL" id="MCFI01000011">
    <property type="protein sequence ID" value="ORY81460.1"/>
    <property type="molecule type" value="Genomic_DNA"/>
</dbReference>
<keyword evidence="6" id="KW-0813">Transport</keyword>
<dbReference type="PROSITE" id="PS50089">
    <property type="entry name" value="ZF_RING_2"/>
    <property type="match status" value="1"/>
</dbReference>
<dbReference type="OMA" id="YCDVVQL"/>
<evidence type="ECO:0000256" key="7">
    <source>
        <dbReference type="ARBA" id="ARBA00022593"/>
    </source>
</evidence>
<keyword evidence="11 19" id="KW-0863">Zinc-finger</keyword>
<reference evidence="21 22" key="1">
    <citation type="submission" date="2016-07" db="EMBL/GenBank/DDBJ databases">
        <title>Pervasive Adenine N6-methylation of Active Genes in Fungi.</title>
        <authorList>
            <consortium name="DOE Joint Genome Institute"/>
            <person name="Mondo S.J."/>
            <person name="Dannebaum R.O."/>
            <person name="Kuo R.C."/>
            <person name="Labutti K."/>
            <person name="Haridas S."/>
            <person name="Kuo A."/>
            <person name="Salamov A."/>
            <person name="Ahrendt S.R."/>
            <person name="Lipzen A."/>
            <person name="Sullivan W."/>
            <person name="Andreopoulos W.B."/>
            <person name="Clum A."/>
            <person name="Lindquist E."/>
            <person name="Daum C."/>
            <person name="Ramamoorthy G.K."/>
            <person name="Gryganskyi A."/>
            <person name="Culley D."/>
            <person name="Magnuson J.K."/>
            <person name="James T.Y."/>
            <person name="O'Malley M.A."/>
            <person name="Stajich J.E."/>
            <person name="Spatafora J.W."/>
            <person name="Visel A."/>
            <person name="Grigoriev I.V."/>
        </authorList>
    </citation>
    <scope>NUCLEOTIDE SEQUENCE [LARGE SCALE GENOMIC DNA]</scope>
    <source>
        <strain evidence="21 22">12-1054</strain>
    </source>
</reference>
<dbReference type="EC" id="2.3.2.27" evidence="5"/>
<keyword evidence="9" id="KW-0812">Transmembrane</keyword>
<dbReference type="SMART" id="SM00184">
    <property type="entry name" value="RING"/>
    <property type="match status" value="1"/>
</dbReference>
<evidence type="ECO:0000256" key="10">
    <source>
        <dbReference type="ARBA" id="ARBA00022723"/>
    </source>
</evidence>
<keyword evidence="12" id="KW-0833">Ubl conjugation pathway</keyword>
<evidence type="ECO:0000256" key="2">
    <source>
        <dbReference type="ARBA" id="ARBA00004585"/>
    </source>
</evidence>
<evidence type="ECO:0000256" key="9">
    <source>
        <dbReference type="ARBA" id="ARBA00022692"/>
    </source>
</evidence>
<evidence type="ECO:0000256" key="19">
    <source>
        <dbReference type="PROSITE-ProRule" id="PRU00175"/>
    </source>
</evidence>
<comment type="caution">
    <text evidence="21">The sequence shown here is derived from an EMBL/GenBank/DDBJ whole genome shotgun (WGS) entry which is preliminary data.</text>
</comment>
<evidence type="ECO:0000256" key="17">
    <source>
        <dbReference type="ARBA" id="ARBA00023140"/>
    </source>
</evidence>
<dbReference type="PANTHER" id="PTHR23350">
    <property type="entry name" value="PEROXISOME ASSEMBLY PROTEIN 10"/>
    <property type="match status" value="1"/>
</dbReference>
<dbReference type="GeneID" id="63786071"/>
<dbReference type="AlphaFoldDB" id="A0A1Y2FC08"/>
<evidence type="ECO:0000256" key="16">
    <source>
        <dbReference type="ARBA" id="ARBA00023136"/>
    </source>
</evidence>
<evidence type="ECO:0000256" key="11">
    <source>
        <dbReference type="ARBA" id="ARBA00022771"/>
    </source>
</evidence>
<evidence type="ECO:0000256" key="4">
    <source>
        <dbReference type="ARBA" id="ARBA00008704"/>
    </source>
</evidence>
<dbReference type="InterPro" id="IPR017907">
    <property type="entry name" value="Znf_RING_CS"/>
</dbReference>
<gene>
    <name evidence="21" type="ORF">BCR37DRAFT_380367</name>
</gene>
<dbReference type="RefSeq" id="XP_040724836.1">
    <property type="nucleotide sequence ID" value="XM_040869472.1"/>
</dbReference>
<evidence type="ECO:0000256" key="1">
    <source>
        <dbReference type="ARBA" id="ARBA00000900"/>
    </source>
</evidence>
<dbReference type="Pfam" id="PF13639">
    <property type="entry name" value="zf-RING_2"/>
    <property type="match status" value="1"/>
</dbReference>
<feature type="domain" description="RING-type" evidence="20">
    <location>
        <begin position="248"/>
        <end position="286"/>
    </location>
</feature>
<dbReference type="OrthoDB" id="6270329at2759"/>
<dbReference type="Gene3D" id="3.30.40.10">
    <property type="entry name" value="Zinc/RING finger domain, C3HC4 (zinc finger)"/>
    <property type="match status" value="1"/>
</dbReference>
<dbReference type="GO" id="GO:0061630">
    <property type="term" value="F:ubiquitin protein ligase activity"/>
    <property type="evidence" value="ECO:0007669"/>
    <property type="project" value="UniProtKB-EC"/>
</dbReference>
<sequence length="299" mass="33661">MDTPPETVSFDFAAGADIIRANQKDQYYTAYLMSQVQSLARRFLGSRTVNTHLAEIETGAKLTYLGLTTLVAQRTLGEEYCDITYTDASGKSLPSARRRAAFVASSTLVPYILHKSWPQVKRKISSRLGTESRIGRVFEKAVSSPTLQTLANLHLALFYFTGAYYTITRRLTGLRYIFTRKMEHSSERVGYEVLGFLILLRMGFPIISSLLPASSSKEIWQTSAEAPVQIDLEDTSRMPFLDEQGRKCTLCLSDMQDPTATSCGHLFCWTCISEWTRSKPECPLCRQTAHCSHLLPLRE</sequence>
<evidence type="ECO:0000256" key="15">
    <source>
        <dbReference type="ARBA" id="ARBA00022989"/>
    </source>
</evidence>
<keyword evidence="8" id="KW-0808">Transferase</keyword>
<evidence type="ECO:0000313" key="21">
    <source>
        <dbReference type="EMBL" id="ORY81460.1"/>
    </source>
</evidence>
<keyword evidence="14" id="KW-0653">Protein transport</keyword>
<dbReference type="InterPro" id="IPR006845">
    <property type="entry name" value="Pex_N"/>
</dbReference>
<evidence type="ECO:0000256" key="3">
    <source>
        <dbReference type="ARBA" id="ARBA00004906"/>
    </source>
</evidence>
<dbReference type="GO" id="GO:0016562">
    <property type="term" value="P:protein import into peroxisome matrix, receptor recycling"/>
    <property type="evidence" value="ECO:0007669"/>
    <property type="project" value="UniProtKB-ARBA"/>
</dbReference>
<dbReference type="GO" id="GO:0016567">
    <property type="term" value="P:protein ubiquitination"/>
    <property type="evidence" value="ECO:0007669"/>
    <property type="project" value="UniProtKB-ARBA"/>
</dbReference>
<accession>A0A1Y2FC08</accession>
<organism evidence="21 22">
    <name type="scientific">Protomyces lactucae-debilis</name>
    <dbReference type="NCBI Taxonomy" id="2754530"/>
    <lineage>
        <taxon>Eukaryota</taxon>
        <taxon>Fungi</taxon>
        <taxon>Dikarya</taxon>
        <taxon>Ascomycota</taxon>
        <taxon>Taphrinomycotina</taxon>
        <taxon>Taphrinomycetes</taxon>
        <taxon>Taphrinales</taxon>
        <taxon>Protomycetaceae</taxon>
        <taxon>Protomyces</taxon>
    </lineage>
</organism>
<dbReference type="SUPFAM" id="SSF57850">
    <property type="entry name" value="RING/U-box"/>
    <property type="match status" value="1"/>
</dbReference>
<keyword evidence="16" id="KW-0472">Membrane</keyword>
<dbReference type="Pfam" id="PF04757">
    <property type="entry name" value="Pex2_Pex12"/>
    <property type="match status" value="1"/>
</dbReference>
<evidence type="ECO:0000256" key="6">
    <source>
        <dbReference type="ARBA" id="ARBA00022448"/>
    </source>
</evidence>
<keyword evidence="13" id="KW-0862">Zinc</keyword>
<dbReference type="InterPro" id="IPR001841">
    <property type="entry name" value="Znf_RING"/>
</dbReference>
<proteinExistence type="inferred from homology"/>
<comment type="pathway">
    <text evidence="3">Protein modification; protein ubiquitination.</text>
</comment>
<evidence type="ECO:0000256" key="8">
    <source>
        <dbReference type="ARBA" id="ARBA00022679"/>
    </source>
</evidence>